<comment type="caution">
    <text evidence="1">The sequence shown here is derived from an EMBL/GenBank/DDBJ whole genome shotgun (WGS) entry which is preliminary data.</text>
</comment>
<protein>
    <submittedName>
        <fullName evidence="1">Uncharacterized protein</fullName>
    </submittedName>
</protein>
<evidence type="ECO:0000313" key="1">
    <source>
        <dbReference type="EMBL" id="PWI56993.1"/>
    </source>
</evidence>
<name>A0A2U3D6W4_SULT2</name>
<proteinExistence type="predicted"/>
<keyword evidence="2" id="KW-1185">Reference proteome</keyword>
<sequence length="170" mass="18714">MPQPSANLLAPLEPLLDHPVLIPGEHAFDVGHEFLVLVVQVIDTYRRDHDRVGALENFLDPCAVLLVAPAEAVIVDYDDRIVKVVFDVAEQAFEFGSEFNAVGTADFPVDHIVPSVLASEIGEGGFVFEQNVFLVVRIIATLAQIDGHFVDFLWFHDGFHSMCDMNIGTA</sequence>
<dbReference type="EMBL" id="MPDK01000021">
    <property type="protein sequence ID" value="PWI56993.1"/>
    <property type="molecule type" value="Genomic_DNA"/>
</dbReference>
<reference evidence="1 2" key="1">
    <citation type="submission" date="2016-11" db="EMBL/GenBank/DDBJ databases">
        <title>Comparative genomics of Acidibacillus ferroxidans species.</title>
        <authorList>
            <person name="Oliveira G."/>
            <person name="Nunes G."/>
            <person name="Oliveira R."/>
            <person name="Araujo F."/>
            <person name="Salim A."/>
            <person name="Scholte L."/>
            <person name="Morais D."/>
            <person name="Nancucheo I."/>
            <person name="Johnson D.B."/>
            <person name="Grail B."/>
            <person name="Bittencourt J."/>
            <person name="Valadares R."/>
        </authorList>
    </citation>
    <scope>NUCLEOTIDE SEQUENCE [LARGE SCALE GENOMIC DNA]</scope>
    <source>
        <strain evidence="1 2">Y002</strain>
    </source>
</reference>
<evidence type="ECO:0000313" key="2">
    <source>
        <dbReference type="Proteomes" id="UP000245380"/>
    </source>
</evidence>
<accession>A0A2U3D6W4</accession>
<organism evidence="1 2">
    <name type="scientific">Sulfoacidibacillus thermotolerans</name>
    <name type="common">Acidibacillus sulfuroxidans</name>
    <dbReference type="NCBI Taxonomy" id="1765684"/>
    <lineage>
        <taxon>Bacteria</taxon>
        <taxon>Bacillati</taxon>
        <taxon>Bacillota</taxon>
        <taxon>Bacilli</taxon>
        <taxon>Bacillales</taxon>
        <taxon>Alicyclobacillaceae</taxon>
        <taxon>Sulfoacidibacillus</taxon>
    </lineage>
</organism>
<gene>
    <name evidence="1" type="ORF">BM613_10965</name>
</gene>
<dbReference type="Proteomes" id="UP000245380">
    <property type="component" value="Unassembled WGS sequence"/>
</dbReference>
<dbReference type="AlphaFoldDB" id="A0A2U3D6W4"/>